<dbReference type="Proteomes" id="UP000076925">
    <property type="component" value="Unassembled WGS sequence"/>
</dbReference>
<dbReference type="Gene3D" id="2.160.20.80">
    <property type="entry name" value="E3 ubiquitin-protein ligase SopA"/>
    <property type="match status" value="1"/>
</dbReference>
<gene>
    <name evidence="2" type="ORF">WA1_29045</name>
</gene>
<accession>A0A139X5M1</accession>
<evidence type="ECO:0000313" key="3">
    <source>
        <dbReference type="Proteomes" id="UP000076925"/>
    </source>
</evidence>
<sequence>MNTPSHNQNPSLNCDMNSNIKLTSETKVSCPDEGLHLEINGEDFSGQNLTNRRFNGTRFNGCNFSYCILNGAKCQEAQFTGVNLSNAKFIGTNLSKAKFREVNLNSVDFTGAEVNNAEFAKCKGLHYEVKRDLESRGAKFFEDVDSPTGKVQILEKIIIPLLIGLIGSGGIIGLFSSKEQPSPIIVPSTSKSPPPRNN</sequence>
<dbReference type="SUPFAM" id="SSF141571">
    <property type="entry name" value="Pentapeptide repeat-like"/>
    <property type="match status" value="1"/>
</dbReference>
<protein>
    <recommendedName>
        <fullName evidence="4">Low-complexity protein</fullName>
    </recommendedName>
</protein>
<organism evidence="2 3">
    <name type="scientific">Scytonema hofmannii PCC 7110</name>
    <dbReference type="NCBI Taxonomy" id="128403"/>
    <lineage>
        <taxon>Bacteria</taxon>
        <taxon>Bacillati</taxon>
        <taxon>Cyanobacteriota</taxon>
        <taxon>Cyanophyceae</taxon>
        <taxon>Nostocales</taxon>
        <taxon>Scytonemataceae</taxon>
        <taxon>Scytonema</taxon>
    </lineage>
</organism>
<comment type="caution">
    <text evidence="2">The sequence shown here is derived from an EMBL/GenBank/DDBJ whole genome shotgun (WGS) entry which is preliminary data.</text>
</comment>
<keyword evidence="1" id="KW-0677">Repeat</keyword>
<proteinExistence type="predicted"/>
<dbReference type="STRING" id="128403.WA1_29045"/>
<name>A0A139X5M1_9CYAN</name>
<evidence type="ECO:0000256" key="1">
    <source>
        <dbReference type="ARBA" id="ARBA00022737"/>
    </source>
</evidence>
<reference evidence="2 3" key="1">
    <citation type="journal article" date="2013" name="Genome Biol. Evol.">
        <title>Genomes of Stigonematalean cyanobacteria (subsection V) and the evolution of oxygenic photosynthesis from prokaryotes to plastids.</title>
        <authorList>
            <person name="Dagan T."/>
            <person name="Roettger M."/>
            <person name="Stucken K."/>
            <person name="Landan G."/>
            <person name="Koch R."/>
            <person name="Major P."/>
            <person name="Gould S.B."/>
            <person name="Goremykin V.V."/>
            <person name="Rippka R."/>
            <person name="Tandeau de Marsac N."/>
            <person name="Gugger M."/>
            <person name="Lockhart P.J."/>
            <person name="Allen J.F."/>
            <person name="Brune I."/>
            <person name="Maus I."/>
            <person name="Puhler A."/>
            <person name="Martin W.F."/>
        </authorList>
    </citation>
    <scope>NUCLEOTIDE SEQUENCE [LARGE SCALE GENOMIC DNA]</scope>
    <source>
        <strain evidence="2 3">PCC 7110</strain>
    </source>
</reference>
<dbReference type="EMBL" id="ANNX02000031">
    <property type="protein sequence ID" value="KYC40007.1"/>
    <property type="molecule type" value="Genomic_DNA"/>
</dbReference>
<keyword evidence="3" id="KW-1185">Reference proteome</keyword>
<dbReference type="Pfam" id="PF13599">
    <property type="entry name" value="Pentapeptide_4"/>
    <property type="match status" value="1"/>
</dbReference>
<dbReference type="PANTHER" id="PTHR47485:SF1">
    <property type="entry name" value="THYLAKOID LUMENAL 17.4 KDA PROTEIN, CHLOROPLASTIC"/>
    <property type="match status" value="1"/>
</dbReference>
<dbReference type="PANTHER" id="PTHR47485">
    <property type="entry name" value="THYLAKOID LUMENAL 17.4 KDA PROTEIN, CHLOROPLASTIC"/>
    <property type="match status" value="1"/>
</dbReference>
<evidence type="ECO:0008006" key="4">
    <source>
        <dbReference type="Google" id="ProtNLM"/>
    </source>
</evidence>
<dbReference type="InterPro" id="IPR001646">
    <property type="entry name" value="5peptide_repeat"/>
</dbReference>
<dbReference type="AlphaFoldDB" id="A0A139X5M1"/>
<evidence type="ECO:0000313" key="2">
    <source>
        <dbReference type="EMBL" id="KYC40007.1"/>
    </source>
</evidence>